<evidence type="ECO:0000313" key="11">
    <source>
        <dbReference type="Proteomes" id="UP001303373"/>
    </source>
</evidence>
<evidence type="ECO:0000256" key="4">
    <source>
        <dbReference type="ARBA" id="ARBA00022619"/>
    </source>
</evidence>
<evidence type="ECO:0000256" key="1">
    <source>
        <dbReference type="ARBA" id="ARBA00005104"/>
    </source>
</evidence>
<dbReference type="AlphaFoldDB" id="A0AAQ3R6X3"/>
<comment type="pathway">
    <text evidence="1">Cofactor biosynthesis; riboflavin biosynthesis.</text>
</comment>
<name>A0AAQ3R6X3_9PEZI</name>
<evidence type="ECO:0000256" key="2">
    <source>
        <dbReference type="ARBA" id="ARBA00008131"/>
    </source>
</evidence>
<dbReference type="InterPro" id="IPR000926">
    <property type="entry name" value="RibA"/>
</dbReference>
<sequence>MAPGLDYSPMVVPTKDIGQQAPNKRLPIVQCQVRARVPTTTGSDAWMYLYSNDEDDKEHLAIVFGDSIWSRSLNSVWEGEDETQRMVRGAYAGNLFPGRTSSGSEGCQKCDQLPVALKGAPLVRVHSECFTGETAWSTRCDCGEQFDEAGRMMVASMGAPASSGRSSPGSLTEETSVEERCAGVIVYLRQEGRGIGLKEKLKTFNVQDLGCDTLEANLYLNHPADARNFGVATAILVDLGLGSNDNPDGICLLTNNPNKLRTVGGPAGEVKIKERVPMVPLAWQTGGQTVIQSPELEGYLETKLARMGHMLESRSVAQ</sequence>
<protein>
    <recommendedName>
        <fullName evidence="3">GTP cyclohydrolase II</fullName>
        <ecNumber evidence="3">3.5.4.25</ecNumber>
    </recommendedName>
</protein>
<dbReference type="GO" id="GO:0003935">
    <property type="term" value="F:GTP cyclohydrolase II activity"/>
    <property type="evidence" value="ECO:0007669"/>
    <property type="project" value="UniProtKB-EC"/>
</dbReference>
<evidence type="ECO:0000256" key="3">
    <source>
        <dbReference type="ARBA" id="ARBA00012762"/>
    </source>
</evidence>
<keyword evidence="7" id="KW-0342">GTP-binding</keyword>
<dbReference type="Pfam" id="PF00925">
    <property type="entry name" value="GTP_cyclohydro2"/>
    <property type="match status" value="1"/>
</dbReference>
<organism evidence="10 11">
    <name type="scientific">Acrodontium crateriforme</name>
    <dbReference type="NCBI Taxonomy" id="150365"/>
    <lineage>
        <taxon>Eukaryota</taxon>
        <taxon>Fungi</taxon>
        <taxon>Dikarya</taxon>
        <taxon>Ascomycota</taxon>
        <taxon>Pezizomycotina</taxon>
        <taxon>Dothideomycetes</taxon>
        <taxon>Dothideomycetidae</taxon>
        <taxon>Mycosphaerellales</taxon>
        <taxon>Teratosphaeriaceae</taxon>
        <taxon>Acrodontium</taxon>
    </lineage>
</organism>
<dbReference type="EMBL" id="CP138583">
    <property type="protein sequence ID" value="WPG99923.1"/>
    <property type="molecule type" value="Genomic_DNA"/>
</dbReference>
<dbReference type="Proteomes" id="UP001303373">
    <property type="component" value="Chromosome 4"/>
</dbReference>
<evidence type="ECO:0000256" key="6">
    <source>
        <dbReference type="ARBA" id="ARBA00022801"/>
    </source>
</evidence>
<keyword evidence="11" id="KW-1185">Reference proteome</keyword>
<gene>
    <name evidence="10" type="ORF">R9X50_00274400</name>
</gene>
<evidence type="ECO:0000313" key="10">
    <source>
        <dbReference type="EMBL" id="WPG99923.1"/>
    </source>
</evidence>
<dbReference type="InterPro" id="IPR032677">
    <property type="entry name" value="GTP_cyclohydro_II"/>
</dbReference>
<proteinExistence type="inferred from homology"/>
<dbReference type="PANTHER" id="PTHR21327:SF29">
    <property type="entry name" value="GTP CYCLOHYDROLASE-2"/>
    <property type="match status" value="1"/>
</dbReference>
<dbReference type="Gene3D" id="3.40.50.10990">
    <property type="entry name" value="GTP cyclohydrolase II"/>
    <property type="match status" value="1"/>
</dbReference>
<comment type="catalytic activity">
    <reaction evidence="8">
        <text>GTP + 4 H2O = 2,5-diamino-6-hydroxy-4-(5-phosphoribosylamino)-pyrimidine + formate + 2 phosphate + 3 H(+)</text>
        <dbReference type="Rhea" id="RHEA:23704"/>
        <dbReference type="ChEBI" id="CHEBI:15377"/>
        <dbReference type="ChEBI" id="CHEBI:15378"/>
        <dbReference type="ChEBI" id="CHEBI:15740"/>
        <dbReference type="ChEBI" id="CHEBI:37565"/>
        <dbReference type="ChEBI" id="CHEBI:43474"/>
        <dbReference type="ChEBI" id="CHEBI:58614"/>
        <dbReference type="EC" id="3.5.4.25"/>
    </reaction>
</comment>
<feature type="domain" description="GTP cyclohydrolase II" evidence="9">
    <location>
        <begin position="33"/>
        <end position="277"/>
    </location>
</feature>
<keyword evidence="5" id="KW-0547">Nucleotide-binding</keyword>
<dbReference type="GO" id="GO:0009231">
    <property type="term" value="P:riboflavin biosynthetic process"/>
    <property type="evidence" value="ECO:0007669"/>
    <property type="project" value="UniProtKB-KW"/>
</dbReference>
<keyword evidence="6" id="KW-0378">Hydrolase</keyword>
<reference evidence="10 11" key="1">
    <citation type="submission" date="2023-11" db="EMBL/GenBank/DDBJ databases">
        <title>An acidophilic fungus is an integral part of prey digestion in a carnivorous sundew plant.</title>
        <authorList>
            <person name="Tsai I.J."/>
        </authorList>
    </citation>
    <scope>NUCLEOTIDE SEQUENCE [LARGE SCALE GENOMIC DNA]</scope>
    <source>
        <strain evidence="10">169a</strain>
    </source>
</reference>
<dbReference type="SUPFAM" id="SSF142695">
    <property type="entry name" value="RibA-like"/>
    <property type="match status" value="2"/>
</dbReference>
<comment type="similarity">
    <text evidence="2">Belongs to the GTP cyclohydrolase II family.</text>
</comment>
<evidence type="ECO:0000256" key="5">
    <source>
        <dbReference type="ARBA" id="ARBA00022741"/>
    </source>
</evidence>
<dbReference type="EC" id="3.5.4.25" evidence="3"/>
<dbReference type="InterPro" id="IPR036144">
    <property type="entry name" value="RibA-like_sf"/>
</dbReference>
<evidence type="ECO:0000256" key="8">
    <source>
        <dbReference type="ARBA" id="ARBA00049295"/>
    </source>
</evidence>
<dbReference type="PANTHER" id="PTHR21327">
    <property type="entry name" value="GTP CYCLOHYDROLASE II-RELATED"/>
    <property type="match status" value="1"/>
</dbReference>
<accession>A0AAQ3R6X3</accession>
<evidence type="ECO:0000259" key="9">
    <source>
        <dbReference type="Pfam" id="PF00925"/>
    </source>
</evidence>
<dbReference type="CDD" id="cd00641">
    <property type="entry name" value="GTP_cyclohydro2"/>
    <property type="match status" value="1"/>
</dbReference>
<keyword evidence="4" id="KW-0686">Riboflavin biosynthesis</keyword>
<dbReference type="GO" id="GO:0005525">
    <property type="term" value="F:GTP binding"/>
    <property type="evidence" value="ECO:0007669"/>
    <property type="project" value="UniProtKB-KW"/>
</dbReference>
<evidence type="ECO:0000256" key="7">
    <source>
        <dbReference type="ARBA" id="ARBA00023134"/>
    </source>
</evidence>